<sequence>MEERPTRSLAATGVAYDQADDMLAARSGSVTTADASACGGQAMRRVGFALLKFGEGAALIPAA</sequence>
<proteinExistence type="predicted"/>
<dbReference type="AlphaFoldDB" id="A0A328VBK2"/>
<gene>
    <name evidence="1" type="ORF">A4R35_05525</name>
</gene>
<comment type="caution">
    <text evidence="1">The sequence shown here is derived from an EMBL/GenBank/DDBJ whole genome shotgun (WGS) entry which is preliminary data.</text>
</comment>
<evidence type="ECO:0000313" key="2">
    <source>
        <dbReference type="Proteomes" id="UP000248706"/>
    </source>
</evidence>
<name>A0A328VBK2_9CHLR</name>
<reference evidence="1 2" key="1">
    <citation type="submission" date="2016-08" db="EMBL/GenBank/DDBJ databases">
        <title>Analysis of Carbohydrate Active Enzymes in Thermogemmatispora T81 Reveals Carbohydrate Degradation Ability.</title>
        <authorList>
            <person name="Tomazini A."/>
            <person name="Lal S."/>
            <person name="Stott M."/>
            <person name="Henrissat B."/>
            <person name="Polikarpov I."/>
            <person name="Sparling R."/>
            <person name="Levin D.B."/>
        </authorList>
    </citation>
    <scope>NUCLEOTIDE SEQUENCE [LARGE SCALE GENOMIC DNA]</scope>
    <source>
        <strain evidence="1 2">T81</strain>
    </source>
</reference>
<keyword evidence="2" id="KW-1185">Reference proteome</keyword>
<dbReference type="Proteomes" id="UP000248706">
    <property type="component" value="Unassembled WGS sequence"/>
</dbReference>
<organism evidence="1 2">
    <name type="scientific">Thermogemmatispora tikiterensis</name>
    <dbReference type="NCBI Taxonomy" id="1825093"/>
    <lineage>
        <taxon>Bacteria</taxon>
        <taxon>Bacillati</taxon>
        <taxon>Chloroflexota</taxon>
        <taxon>Ktedonobacteria</taxon>
        <taxon>Thermogemmatisporales</taxon>
        <taxon>Thermogemmatisporaceae</taxon>
        <taxon>Thermogemmatispora</taxon>
    </lineage>
</organism>
<protein>
    <submittedName>
        <fullName evidence="1">Uncharacterized protein</fullName>
    </submittedName>
</protein>
<accession>A0A328VBK2</accession>
<evidence type="ECO:0000313" key="1">
    <source>
        <dbReference type="EMBL" id="RAQ94987.1"/>
    </source>
</evidence>
<dbReference type="EMBL" id="MCIF01000002">
    <property type="protein sequence ID" value="RAQ94987.1"/>
    <property type="molecule type" value="Genomic_DNA"/>
</dbReference>